<evidence type="ECO:0000313" key="3">
    <source>
        <dbReference type="Proteomes" id="UP000176634"/>
    </source>
</evidence>
<dbReference type="STRING" id="1798705.A2563_03260"/>
<organism evidence="2 3">
    <name type="scientific">Candidatus Magasanikbacteria bacterium RIFOXYD1_FULL_40_23</name>
    <dbReference type="NCBI Taxonomy" id="1798705"/>
    <lineage>
        <taxon>Bacteria</taxon>
        <taxon>Candidatus Magasanikiibacteriota</taxon>
    </lineage>
</organism>
<feature type="transmembrane region" description="Helical" evidence="1">
    <location>
        <begin position="32"/>
        <end position="53"/>
    </location>
</feature>
<sequence>MPRLKILIYYILLFVLIALLAAYLIFEPMDAMSMPTLISICGFLILYSVLISLAGEAKCEDERAVLHRNLSNRIATIAATVFISGSLIYQIVVLHHIDWWLLAAIIIINLTKITSLIYFHYKK</sequence>
<dbReference type="Proteomes" id="UP000176634">
    <property type="component" value="Unassembled WGS sequence"/>
</dbReference>
<feature type="transmembrane region" description="Helical" evidence="1">
    <location>
        <begin position="74"/>
        <end position="93"/>
    </location>
</feature>
<keyword evidence="1" id="KW-0812">Transmembrane</keyword>
<feature type="transmembrane region" description="Helical" evidence="1">
    <location>
        <begin position="99"/>
        <end position="121"/>
    </location>
</feature>
<keyword evidence="1" id="KW-0472">Membrane</keyword>
<dbReference type="AlphaFoldDB" id="A0A1F6P921"/>
<evidence type="ECO:0000313" key="2">
    <source>
        <dbReference type="EMBL" id="OGH92666.1"/>
    </source>
</evidence>
<proteinExistence type="predicted"/>
<keyword evidence="1" id="KW-1133">Transmembrane helix</keyword>
<protein>
    <submittedName>
        <fullName evidence="2">Uncharacterized protein</fullName>
    </submittedName>
</protein>
<gene>
    <name evidence="2" type="ORF">A2563_03260</name>
</gene>
<comment type="caution">
    <text evidence="2">The sequence shown here is derived from an EMBL/GenBank/DDBJ whole genome shotgun (WGS) entry which is preliminary data.</text>
</comment>
<evidence type="ECO:0000256" key="1">
    <source>
        <dbReference type="SAM" id="Phobius"/>
    </source>
</evidence>
<accession>A0A1F6P921</accession>
<reference evidence="2 3" key="1">
    <citation type="journal article" date="2016" name="Nat. Commun.">
        <title>Thousands of microbial genomes shed light on interconnected biogeochemical processes in an aquifer system.</title>
        <authorList>
            <person name="Anantharaman K."/>
            <person name="Brown C.T."/>
            <person name="Hug L.A."/>
            <person name="Sharon I."/>
            <person name="Castelle C.J."/>
            <person name="Probst A.J."/>
            <person name="Thomas B.C."/>
            <person name="Singh A."/>
            <person name="Wilkins M.J."/>
            <person name="Karaoz U."/>
            <person name="Brodie E.L."/>
            <person name="Williams K.H."/>
            <person name="Hubbard S.S."/>
            <person name="Banfield J.F."/>
        </authorList>
    </citation>
    <scope>NUCLEOTIDE SEQUENCE [LARGE SCALE GENOMIC DNA]</scope>
</reference>
<dbReference type="EMBL" id="MFRA01000005">
    <property type="protein sequence ID" value="OGH92666.1"/>
    <property type="molecule type" value="Genomic_DNA"/>
</dbReference>
<name>A0A1F6P921_9BACT</name>
<feature type="transmembrane region" description="Helical" evidence="1">
    <location>
        <begin position="7"/>
        <end position="26"/>
    </location>
</feature>